<dbReference type="InterPro" id="IPR017716">
    <property type="entry name" value="S-AdoMet_deCOase_pro-enz"/>
</dbReference>
<organism evidence="10 11">
    <name type="scientific">Burkholderia aenigmatica</name>
    <dbReference type="NCBI Taxonomy" id="2015348"/>
    <lineage>
        <taxon>Bacteria</taxon>
        <taxon>Pseudomonadati</taxon>
        <taxon>Pseudomonadota</taxon>
        <taxon>Betaproteobacteria</taxon>
        <taxon>Burkholderiales</taxon>
        <taxon>Burkholderiaceae</taxon>
        <taxon>Burkholderia</taxon>
        <taxon>Burkholderia cepacia complex</taxon>
    </lineage>
</organism>
<accession>A0A228ICF9</accession>
<evidence type="ECO:0000256" key="6">
    <source>
        <dbReference type="ARBA" id="ARBA00023145"/>
    </source>
</evidence>
<sequence>MDGPSYLACGRHVFVDISDTNPEVLNDLSSLERALTEAAITEGVTVLGVIRHAFQPSGVTILLLLAESHVSLHTYPEQGKAFFDAFTCGVQFEPANIFHGFARASAVGSYRIVQCERGGRCSET</sequence>
<keyword evidence="6" id="KW-0865">Zymogen</keyword>
<evidence type="ECO:0000256" key="4">
    <source>
        <dbReference type="ARBA" id="ARBA00023066"/>
    </source>
</evidence>
<keyword evidence="7" id="KW-0456">Lyase</keyword>
<dbReference type="InterPro" id="IPR016067">
    <property type="entry name" value="S-AdoMet_deCO2ase_core"/>
</dbReference>
<dbReference type="EMBL" id="NKFA01000009">
    <property type="protein sequence ID" value="OXI39789.1"/>
    <property type="molecule type" value="Genomic_DNA"/>
</dbReference>
<keyword evidence="3" id="KW-0068">Autocatalytic cleavage</keyword>
<protein>
    <submittedName>
        <fullName evidence="10">Adenosylmethionine decarboxylase</fullName>
    </submittedName>
</protein>
<dbReference type="GO" id="GO:0004014">
    <property type="term" value="F:adenosylmethionine decarboxylase activity"/>
    <property type="evidence" value="ECO:0007669"/>
    <property type="project" value="InterPro"/>
</dbReference>
<keyword evidence="9" id="KW-0670">Pyruvate</keyword>
<evidence type="ECO:0000256" key="5">
    <source>
        <dbReference type="ARBA" id="ARBA00023115"/>
    </source>
</evidence>
<dbReference type="PANTHER" id="PTHR33866">
    <property type="entry name" value="S-ADENOSYLMETHIONINE DECARBOXYLASE PROENZYME"/>
    <property type="match status" value="1"/>
</dbReference>
<evidence type="ECO:0000313" key="10">
    <source>
        <dbReference type="EMBL" id="OXI39789.1"/>
    </source>
</evidence>
<dbReference type="GO" id="GO:0008295">
    <property type="term" value="P:spermidine biosynthetic process"/>
    <property type="evidence" value="ECO:0007669"/>
    <property type="project" value="UniProtKB-KW"/>
</dbReference>
<keyword evidence="2" id="KW-0210">Decarboxylase</keyword>
<keyword evidence="5" id="KW-0620">Polyamine biosynthesis</keyword>
<proteinExistence type="predicted"/>
<dbReference type="PANTHER" id="PTHR33866:SF2">
    <property type="entry name" value="S-ADENOSYLMETHIONINE DECARBOXYLASE PROENZYME"/>
    <property type="match status" value="1"/>
</dbReference>
<dbReference type="AlphaFoldDB" id="A0A228ICF9"/>
<dbReference type="Proteomes" id="UP000214600">
    <property type="component" value="Unassembled WGS sequence"/>
</dbReference>
<dbReference type="NCBIfam" id="TIGR03330">
    <property type="entry name" value="SAM_DCase_Bsu"/>
    <property type="match status" value="1"/>
</dbReference>
<gene>
    <name evidence="10" type="primary">speD</name>
    <name evidence="10" type="ORF">CFB84_26015</name>
</gene>
<reference evidence="11" key="1">
    <citation type="submission" date="2017-06" db="EMBL/GenBank/DDBJ databases">
        <authorList>
            <person name="LiPuma J."/>
            <person name="Spilker T."/>
        </authorList>
    </citation>
    <scope>NUCLEOTIDE SEQUENCE [LARGE SCALE GENOMIC DNA]</scope>
    <source>
        <strain evidence="11">AU17325</strain>
    </source>
</reference>
<evidence type="ECO:0000256" key="3">
    <source>
        <dbReference type="ARBA" id="ARBA00022813"/>
    </source>
</evidence>
<evidence type="ECO:0000256" key="2">
    <source>
        <dbReference type="ARBA" id="ARBA00022793"/>
    </source>
</evidence>
<name>A0A228ICF9_9BURK</name>
<evidence type="ECO:0000256" key="7">
    <source>
        <dbReference type="ARBA" id="ARBA00023239"/>
    </source>
</evidence>
<dbReference type="GO" id="GO:0005829">
    <property type="term" value="C:cytosol"/>
    <property type="evidence" value="ECO:0007669"/>
    <property type="project" value="TreeGrafter"/>
</dbReference>
<evidence type="ECO:0000256" key="1">
    <source>
        <dbReference type="ARBA" id="ARBA00001928"/>
    </source>
</evidence>
<dbReference type="Pfam" id="PF02675">
    <property type="entry name" value="AdoMet_dc"/>
    <property type="match status" value="1"/>
</dbReference>
<evidence type="ECO:0000256" key="9">
    <source>
        <dbReference type="ARBA" id="ARBA00023317"/>
    </source>
</evidence>
<dbReference type="RefSeq" id="WP_089452599.1">
    <property type="nucleotide sequence ID" value="NZ_NKFA01000009.1"/>
</dbReference>
<comment type="cofactor">
    <cofactor evidence="1">
        <name>pyruvate</name>
        <dbReference type="ChEBI" id="CHEBI:15361"/>
    </cofactor>
</comment>
<keyword evidence="8" id="KW-0704">Schiff base</keyword>
<evidence type="ECO:0000256" key="8">
    <source>
        <dbReference type="ARBA" id="ARBA00023270"/>
    </source>
</evidence>
<reference evidence="10 11" key="2">
    <citation type="submission" date="2017-08" db="EMBL/GenBank/DDBJ databases">
        <title>WGS of novel Burkholderia cepaca complex species.</title>
        <authorList>
            <person name="Lipuma J."/>
            <person name="Spilker T."/>
        </authorList>
    </citation>
    <scope>NUCLEOTIDE SEQUENCE [LARGE SCALE GENOMIC DNA]</scope>
    <source>
        <strain evidence="10 11">AU17325</strain>
    </source>
</reference>
<dbReference type="OrthoDB" id="9793120at2"/>
<dbReference type="InterPro" id="IPR003826">
    <property type="entry name" value="AdoMetDC_fam_prok"/>
</dbReference>
<dbReference type="SUPFAM" id="SSF56276">
    <property type="entry name" value="S-adenosylmethionine decarboxylase"/>
    <property type="match status" value="1"/>
</dbReference>
<keyword evidence="4" id="KW-0745">Spermidine biosynthesis</keyword>
<dbReference type="Gene3D" id="3.60.90.10">
    <property type="entry name" value="S-adenosylmethionine decarboxylase"/>
    <property type="match status" value="1"/>
</dbReference>
<evidence type="ECO:0000313" key="11">
    <source>
        <dbReference type="Proteomes" id="UP000214600"/>
    </source>
</evidence>
<comment type="caution">
    <text evidence="10">The sequence shown here is derived from an EMBL/GenBank/DDBJ whole genome shotgun (WGS) entry which is preliminary data.</text>
</comment>